<dbReference type="PANTHER" id="PTHR31528">
    <property type="entry name" value="4-AMINO-5-HYDROXYMETHYL-2-METHYLPYRIMIDINE PHOSPHATE SYNTHASE THI11-RELATED"/>
    <property type="match status" value="1"/>
</dbReference>
<dbReference type="KEGG" id="hra:EI982_13120"/>
<keyword evidence="14" id="KW-1185">Reference proteome</keyword>
<organism evidence="13 14">
    <name type="scientific">Haloplanus rallus</name>
    <dbReference type="NCBI Taxonomy" id="1816183"/>
    <lineage>
        <taxon>Archaea</taxon>
        <taxon>Methanobacteriati</taxon>
        <taxon>Methanobacteriota</taxon>
        <taxon>Stenosarchaea group</taxon>
        <taxon>Halobacteria</taxon>
        <taxon>Halobacteriales</taxon>
        <taxon>Haloferacaceae</taxon>
        <taxon>Haloplanus</taxon>
    </lineage>
</organism>
<dbReference type="InterPro" id="IPR027939">
    <property type="entry name" value="NMT1/THI5"/>
</dbReference>
<name>A0A6B9F585_9EURY</name>
<comment type="similarity">
    <text evidence="3">Belongs to the NMT1/THI5 family.</text>
</comment>
<keyword evidence="9" id="KW-0408">Iron</keyword>
<evidence type="ECO:0000259" key="12">
    <source>
        <dbReference type="Pfam" id="PF09084"/>
    </source>
</evidence>
<evidence type="ECO:0000256" key="6">
    <source>
        <dbReference type="ARBA" id="ARBA00022723"/>
    </source>
</evidence>
<feature type="domain" description="SsuA/THI5-like" evidence="12">
    <location>
        <begin position="59"/>
        <end position="272"/>
    </location>
</feature>
<dbReference type="GO" id="GO:0016740">
    <property type="term" value="F:transferase activity"/>
    <property type="evidence" value="ECO:0007669"/>
    <property type="project" value="UniProtKB-KW"/>
</dbReference>
<dbReference type="RefSeq" id="WP_157690125.1">
    <property type="nucleotide sequence ID" value="NZ_CP034345.1"/>
</dbReference>
<comment type="pathway">
    <text evidence="2">Cofactor biosynthesis; thiamine diphosphate biosynthesis.</text>
</comment>
<sequence length="368" mass="37898">MTTTPSRRRVLGALGATFAVGAAGCLGGTAGDSGAEPTTAATPTPERSSVQLLLDWKANATHAGHFVARERGFYEAEGLSVDIVSGKGGASTAKQVGLEKYPLGLTSAAATLGTRDEGVALQAYAAAQQGPNSVVYTTAEAFGGQLDGPASLAGKTVAVPPAASNLALLKAILKGAGVLGEVSFLEVGWGGLTSSVLSGDANAALGAFPDGISLGRDGHDSAMLWIADHIPTVGRSVVANPAFVESNPETLRAYLRATARGWAWASNNPEGAMDHLVDAQPRLEASYDLGVTKIKHTAKRLILTDAVREHGWGWQSATAWGTVADALTEADLLSADVAVDDAWTNAYLDGDDPYVGSYADRVSAEYEF</sequence>
<accession>A0A6B9F585</accession>
<evidence type="ECO:0000256" key="1">
    <source>
        <dbReference type="ARBA" id="ARBA00003469"/>
    </source>
</evidence>
<proteinExistence type="inferred from homology"/>
<dbReference type="InterPro" id="IPR015168">
    <property type="entry name" value="SsuA/THI5"/>
</dbReference>
<dbReference type="Gene3D" id="3.40.190.10">
    <property type="entry name" value="Periplasmic binding protein-like II"/>
    <property type="match status" value="2"/>
</dbReference>
<comment type="subunit">
    <text evidence="4">Homodimer.</text>
</comment>
<dbReference type="EMBL" id="CP034345">
    <property type="protein sequence ID" value="QGX95665.1"/>
    <property type="molecule type" value="Genomic_DNA"/>
</dbReference>
<dbReference type="SUPFAM" id="SSF53850">
    <property type="entry name" value="Periplasmic binding protein-like II"/>
    <property type="match status" value="1"/>
</dbReference>
<reference evidence="13 14" key="1">
    <citation type="submission" date="2018-12" db="EMBL/GenBank/DDBJ databases">
        <title>Complete genome sequence of Haloplanus rallus MBLA0036.</title>
        <authorList>
            <person name="Nam Y.-d."/>
            <person name="Kang J."/>
            <person name="Chung W.-H."/>
            <person name="Park Y.S."/>
        </authorList>
    </citation>
    <scope>NUCLEOTIDE SEQUENCE [LARGE SCALE GENOMIC DNA]</scope>
    <source>
        <strain evidence="13 14">MBLA0036</strain>
    </source>
</reference>
<evidence type="ECO:0000256" key="8">
    <source>
        <dbReference type="ARBA" id="ARBA00022977"/>
    </source>
</evidence>
<keyword evidence="6" id="KW-0479">Metal-binding</keyword>
<keyword evidence="5" id="KW-0808">Transferase</keyword>
<dbReference type="InterPro" id="IPR006311">
    <property type="entry name" value="TAT_signal"/>
</dbReference>
<dbReference type="GO" id="GO:0009228">
    <property type="term" value="P:thiamine biosynthetic process"/>
    <property type="evidence" value="ECO:0007669"/>
    <property type="project" value="UniProtKB-KW"/>
</dbReference>
<evidence type="ECO:0000313" key="13">
    <source>
        <dbReference type="EMBL" id="QGX95665.1"/>
    </source>
</evidence>
<dbReference type="Pfam" id="PF09084">
    <property type="entry name" value="NMT1"/>
    <property type="match status" value="1"/>
</dbReference>
<keyword evidence="7" id="KW-0663">Pyridoxal phosphate</keyword>
<evidence type="ECO:0000313" key="14">
    <source>
        <dbReference type="Proteomes" id="UP000428325"/>
    </source>
</evidence>
<dbReference type="PROSITE" id="PS51318">
    <property type="entry name" value="TAT"/>
    <property type="match status" value="1"/>
</dbReference>
<comment type="catalytic activity">
    <reaction evidence="11">
        <text>N(6)-(pyridoxal phosphate)-L-lysyl-[4-amino-5-hydroxymethyl-2-methylpyrimidine phosphate synthase] + L-histidyl-[4-amino-5-hydroxymethyl-2-methylpyrimidine phosphate synthase] + 2 Fe(3+) + 4 H2O = L-lysyl-[4-amino-5-hydroxymethyl-2-methylpyrimidine phosphate synthase] + (2S)-2-amino-5-hydroxy-4-oxopentanoyl-[4-amino-5-hydroxymethyl-2-methylpyrimidine phosphate synthase] + 4-amino-2-methyl-5-(phosphooxymethyl)pyrimidine + 3-oxopropanoate + 2 Fe(2+) + 2 H(+)</text>
        <dbReference type="Rhea" id="RHEA:65756"/>
        <dbReference type="Rhea" id="RHEA-COMP:16892"/>
        <dbReference type="Rhea" id="RHEA-COMP:16893"/>
        <dbReference type="Rhea" id="RHEA-COMP:16894"/>
        <dbReference type="Rhea" id="RHEA-COMP:16895"/>
        <dbReference type="ChEBI" id="CHEBI:15377"/>
        <dbReference type="ChEBI" id="CHEBI:15378"/>
        <dbReference type="ChEBI" id="CHEBI:29033"/>
        <dbReference type="ChEBI" id="CHEBI:29034"/>
        <dbReference type="ChEBI" id="CHEBI:29969"/>
        <dbReference type="ChEBI" id="CHEBI:29979"/>
        <dbReference type="ChEBI" id="CHEBI:33190"/>
        <dbReference type="ChEBI" id="CHEBI:58354"/>
        <dbReference type="ChEBI" id="CHEBI:143915"/>
        <dbReference type="ChEBI" id="CHEBI:157692"/>
    </reaction>
    <physiologicalReaction direction="left-to-right" evidence="11">
        <dbReference type="Rhea" id="RHEA:65757"/>
    </physiologicalReaction>
</comment>
<dbReference type="Proteomes" id="UP000428325">
    <property type="component" value="Chromosome"/>
</dbReference>
<evidence type="ECO:0000256" key="4">
    <source>
        <dbReference type="ARBA" id="ARBA00011738"/>
    </source>
</evidence>
<dbReference type="AlphaFoldDB" id="A0A6B9F585"/>
<keyword evidence="8" id="KW-0784">Thiamine biosynthesis</keyword>
<dbReference type="PROSITE" id="PS51257">
    <property type="entry name" value="PROKAR_LIPOPROTEIN"/>
    <property type="match status" value="1"/>
</dbReference>
<protein>
    <recommendedName>
        <fullName evidence="10">Thiamine pyrimidine synthase</fullName>
    </recommendedName>
</protein>
<evidence type="ECO:0000256" key="9">
    <source>
        <dbReference type="ARBA" id="ARBA00023004"/>
    </source>
</evidence>
<dbReference type="GeneID" id="43370501"/>
<dbReference type="OrthoDB" id="303025at2157"/>
<evidence type="ECO:0000256" key="11">
    <source>
        <dbReference type="ARBA" id="ARBA00048179"/>
    </source>
</evidence>
<evidence type="ECO:0000256" key="7">
    <source>
        <dbReference type="ARBA" id="ARBA00022898"/>
    </source>
</evidence>
<evidence type="ECO:0000256" key="3">
    <source>
        <dbReference type="ARBA" id="ARBA00009406"/>
    </source>
</evidence>
<dbReference type="GO" id="GO:0046872">
    <property type="term" value="F:metal ion binding"/>
    <property type="evidence" value="ECO:0007669"/>
    <property type="project" value="UniProtKB-KW"/>
</dbReference>
<evidence type="ECO:0000256" key="10">
    <source>
        <dbReference type="ARBA" id="ARBA00033171"/>
    </source>
</evidence>
<evidence type="ECO:0000256" key="2">
    <source>
        <dbReference type="ARBA" id="ARBA00004948"/>
    </source>
</evidence>
<evidence type="ECO:0000256" key="5">
    <source>
        <dbReference type="ARBA" id="ARBA00022679"/>
    </source>
</evidence>
<gene>
    <name evidence="13" type="ORF">EI982_13120</name>
</gene>
<comment type="function">
    <text evidence="1">Responsible for the formation of the pyrimidine heterocycle in the thiamine biosynthesis pathway. Catalyzes the formation of hydroxymethylpyrimidine phosphate (HMP-P) from histidine and pyridoxal phosphate (PLP). The protein uses PLP and the active site histidine to form HMP-P, generating an inactive enzyme. The enzyme can only undergo a single turnover, which suggests it is a suicide enzyme.</text>
</comment>
<dbReference type="PANTHER" id="PTHR31528:SF1">
    <property type="entry name" value="4-AMINO-5-HYDROXYMETHYL-2-METHYLPYRIMIDINE PHOSPHATE SYNTHASE THI11-RELATED"/>
    <property type="match status" value="1"/>
</dbReference>